<reference evidence="2" key="1">
    <citation type="submission" date="2021-06" db="EMBL/GenBank/DDBJ databases">
        <authorList>
            <person name="Hodson N. C."/>
            <person name="Mongue J. A."/>
            <person name="Jaron S. K."/>
        </authorList>
    </citation>
    <scope>NUCLEOTIDE SEQUENCE</scope>
</reference>
<name>A0A8J2J7V8_9HEXA</name>
<keyword evidence="3" id="KW-1185">Reference proteome</keyword>
<dbReference type="InterPro" id="IPR001251">
    <property type="entry name" value="CRAL-TRIO_dom"/>
</dbReference>
<dbReference type="Pfam" id="PF00650">
    <property type="entry name" value="CRAL_TRIO"/>
    <property type="match status" value="1"/>
</dbReference>
<evidence type="ECO:0000313" key="3">
    <source>
        <dbReference type="Proteomes" id="UP000708208"/>
    </source>
</evidence>
<feature type="non-terminal residue" evidence="2">
    <location>
        <position position="209"/>
    </location>
</feature>
<dbReference type="Proteomes" id="UP000708208">
    <property type="component" value="Unassembled WGS sequence"/>
</dbReference>
<dbReference type="EMBL" id="CAJVCH010020565">
    <property type="protein sequence ID" value="CAG7689703.1"/>
    <property type="molecule type" value="Genomic_DNA"/>
</dbReference>
<evidence type="ECO:0000313" key="2">
    <source>
        <dbReference type="EMBL" id="CAG7689703.1"/>
    </source>
</evidence>
<feature type="domain" description="CRAL-TRIO" evidence="1">
    <location>
        <begin position="76"/>
        <end position="205"/>
    </location>
</feature>
<sequence length="209" mass="23940">IYNVQFLLKQVTPTACKRKPESTRSVSNVPDACSTLPNNAELEYCQNVSVAKILNQKEQNEFLDSWKSPKDISDKFPYYVSGFDVEKRPVFVFEVGKWPLHYFVEKGGQDLENLSTYLNKFFRRVEIGPKAFFNESEIGAPDTVVIVDWEDFSLKQLIHAPTVQYILHHFTSFQRLQDSLAYGYYLNVNAVASQFIALAKPILGSALER</sequence>
<organism evidence="2 3">
    <name type="scientific">Allacma fusca</name>
    <dbReference type="NCBI Taxonomy" id="39272"/>
    <lineage>
        <taxon>Eukaryota</taxon>
        <taxon>Metazoa</taxon>
        <taxon>Ecdysozoa</taxon>
        <taxon>Arthropoda</taxon>
        <taxon>Hexapoda</taxon>
        <taxon>Collembola</taxon>
        <taxon>Symphypleona</taxon>
        <taxon>Sminthuridae</taxon>
        <taxon>Allacma</taxon>
    </lineage>
</organism>
<dbReference type="AlphaFoldDB" id="A0A8J2J7V8"/>
<dbReference type="OrthoDB" id="440711at2759"/>
<protein>
    <recommendedName>
        <fullName evidence="1">CRAL-TRIO domain-containing protein</fullName>
    </recommendedName>
</protein>
<proteinExistence type="predicted"/>
<gene>
    <name evidence="2" type="ORF">AFUS01_LOCUS3418</name>
</gene>
<feature type="non-terminal residue" evidence="2">
    <location>
        <position position="1"/>
    </location>
</feature>
<comment type="caution">
    <text evidence="2">The sequence shown here is derived from an EMBL/GenBank/DDBJ whole genome shotgun (WGS) entry which is preliminary data.</text>
</comment>
<accession>A0A8J2J7V8</accession>
<evidence type="ECO:0000259" key="1">
    <source>
        <dbReference type="Pfam" id="PF00650"/>
    </source>
</evidence>